<dbReference type="InterPro" id="IPR005502">
    <property type="entry name" value="Ribosyl_crysJ1"/>
</dbReference>
<dbReference type="EMBL" id="FNHQ01000042">
    <property type="protein sequence ID" value="SDN36848.1"/>
    <property type="molecule type" value="Genomic_DNA"/>
</dbReference>
<feature type="binding site" evidence="1">
    <location>
        <position position="217"/>
    </location>
    <ligand>
        <name>Mg(2+)</name>
        <dbReference type="ChEBI" id="CHEBI:18420"/>
        <label>1</label>
    </ligand>
</feature>
<dbReference type="SUPFAM" id="SSF101478">
    <property type="entry name" value="ADP-ribosylglycohydrolase"/>
    <property type="match status" value="1"/>
</dbReference>
<dbReference type="PANTHER" id="PTHR16222:SF12">
    <property type="entry name" value="ADP-RIBOSYLGLYCOHYDROLASE-RELATED"/>
    <property type="match status" value="1"/>
</dbReference>
<dbReference type="InterPro" id="IPR036705">
    <property type="entry name" value="Ribosyl_crysJ1_sf"/>
</dbReference>
<accession>A0A1H0ATP1</accession>
<dbReference type="PANTHER" id="PTHR16222">
    <property type="entry name" value="ADP-RIBOSYLGLYCOHYDROLASE"/>
    <property type="match status" value="1"/>
</dbReference>
<feature type="binding site" evidence="1">
    <location>
        <position position="37"/>
    </location>
    <ligand>
        <name>Mg(2+)</name>
        <dbReference type="ChEBI" id="CHEBI:18420"/>
        <label>1</label>
    </ligand>
</feature>
<keyword evidence="3" id="KW-1185">Reference proteome</keyword>
<dbReference type="RefSeq" id="WP_091652711.1">
    <property type="nucleotide sequence ID" value="NZ_FNHQ01000042.1"/>
</dbReference>
<sequence length="269" mass="30230">MRGAILGDIAGSLYEARSYRIKTKEFPLFSKNSRFTDDTVTTVAVADALIEAYREKKGLSIPLRKKMQYWCRKYPDAGYGPYFKKWFQTEAAKPYGSYGNGAAMRVSPVAWVGKSLPEVQYLAELTAVVTHDTQEAITGAVAVASAIYLARIKKNKDSIRSYIQQYYYPMEQSLDTIRLNYQFTSRTQESVPQGIEAFLESENVEDSIRNAISLGGDSDTQAAIAASIAEAYYGGVPHTVWQDALQRLTPELKEVLSIFEHIFKSQYSF</sequence>
<evidence type="ECO:0000256" key="1">
    <source>
        <dbReference type="PIRSR" id="PIRSR605502-1"/>
    </source>
</evidence>
<dbReference type="GO" id="GO:0016787">
    <property type="term" value="F:hydrolase activity"/>
    <property type="evidence" value="ECO:0007669"/>
    <property type="project" value="UniProtKB-KW"/>
</dbReference>
<dbReference type="InterPro" id="IPR050792">
    <property type="entry name" value="ADP-ribosylglycohydrolase"/>
</dbReference>
<gene>
    <name evidence="2" type="ORF">SAMN05660299_02593</name>
</gene>
<evidence type="ECO:0000313" key="2">
    <source>
        <dbReference type="EMBL" id="SDN36848.1"/>
    </source>
</evidence>
<keyword evidence="1" id="KW-0479">Metal-binding</keyword>
<feature type="binding site" evidence="1">
    <location>
        <position position="220"/>
    </location>
    <ligand>
        <name>Mg(2+)</name>
        <dbReference type="ChEBI" id="CHEBI:18420"/>
        <label>1</label>
    </ligand>
</feature>
<keyword evidence="2" id="KW-0378">Hydrolase</keyword>
<dbReference type="Gene3D" id="1.10.4080.10">
    <property type="entry name" value="ADP-ribosylation/Crystallin J1"/>
    <property type="match status" value="1"/>
</dbReference>
<proteinExistence type="predicted"/>
<dbReference type="GO" id="GO:0046872">
    <property type="term" value="F:metal ion binding"/>
    <property type="evidence" value="ECO:0007669"/>
    <property type="project" value="UniProtKB-KW"/>
</dbReference>
<name>A0A1H0ATP1_9FIRM</name>
<organism evidence="2 3">
    <name type="scientific">Megasphaera paucivorans</name>
    <dbReference type="NCBI Taxonomy" id="349095"/>
    <lineage>
        <taxon>Bacteria</taxon>
        <taxon>Bacillati</taxon>
        <taxon>Bacillota</taxon>
        <taxon>Negativicutes</taxon>
        <taxon>Veillonellales</taxon>
        <taxon>Veillonellaceae</taxon>
        <taxon>Megasphaera</taxon>
    </lineage>
</organism>
<keyword evidence="1" id="KW-0460">Magnesium</keyword>
<dbReference type="Proteomes" id="UP000199309">
    <property type="component" value="Unassembled WGS sequence"/>
</dbReference>
<dbReference type="OrthoDB" id="9798107at2"/>
<dbReference type="Pfam" id="PF03747">
    <property type="entry name" value="ADP_ribosyl_GH"/>
    <property type="match status" value="1"/>
</dbReference>
<comment type="cofactor">
    <cofactor evidence="1">
        <name>Mg(2+)</name>
        <dbReference type="ChEBI" id="CHEBI:18420"/>
    </cofactor>
    <text evidence="1">Binds 2 magnesium ions per subunit.</text>
</comment>
<reference evidence="2 3" key="1">
    <citation type="submission" date="2016-10" db="EMBL/GenBank/DDBJ databases">
        <authorList>
            <person name="de Groot N.N."/>
        </authorList>
    </citation>
    <scope>NUCLEOTIDE SEQUENCE [LARGE SCALE GENOMIC DNA]</scope>
    <source>
        <strain evidence="2 3">DSM 16981</strain>
    </source>
</reference>
<protein>
    <submittedName>
        <fullName evidence="2">ADP-ribosylglycohydrolase</fullName>
    </submittedName>
</protein>
<dbReference type="AlphaFoldDB" id="A0A1H0ATP1"/>
<feature type="binding site" evidence="1">
    <location>
        <position position="38"/>
    </location>
    <ligand>
        <name>Mg(2+)</name>
        <dbReference type="ChEBI" id="CHEBI:18420"/>
        <label>1</label>
    </ligand>
</feature>
<feature type="binding site" evidence="1">
    <location>
        <position position="36"/>
    </location>
    <ligand>
        <name>Mg(2+)</name>
        <dbReference type="ChEBI" id="CHEBI:18420"/>
        <label>1</label>
    </ligand>
</feature>
<dbReference type="STRING" id="349095.SAMN05660299_02593"/>
<evidence type="ECO:0000313" key="3">
    <source>
        <dbReference type="Proteomes" id="UP000199309"/>
    </source>
</evidence>
<feature type="binding site" evidence="1">
    <location>
        <position position="219"/>
    </location>
    <ligand>
        <name>Mg(2+)</name>
        <dbReference type="ChEBI" id="CHEBI:18420"/>
        <label>1</label>
    </ligand>
</feature>